<evidence type="ECO:0000256" key="1">
    <source>
        <dbReference type="SAM" id="MobiDB-lite"/>
    </source>
</evidence>
<gene>
    <name evidence="2" type="ORF">Taro_022825</name>
</gene>
<proteinExistence type="predicted"/>
<sequence length="435" mass="49582">MSEEITASSCSRFAKLPTTKKQDADLAAKSESFSKNRRSTAHSLKRDENEKADFGCSRVDSPSEQWQVVRSEKNAKKSHSLSYERDMNKSGNSGRSPPKSPARHSRGRKDRYNSLGASRGENPDAGEGSLQKTHSSSKRSLYSPTITGGKLSRRTNSEETSPERVAVKESLNVRGNQVDVKLKEHHEQRNVKHPGSRIQQVAHLTEDVEYGPGKVDGNFLPDGLDNKRSSSKRQGSSSPDERPRNEKNLLDNSYSKEASRTDEKKRFHIEDKSNYAKKSRKQLDESCQVGSADTDSEEDEINRSHGNDKISKKSEINEASEEDYDSALDHRKEAKRKRKEERRMRKEEKRKRRDEKHRKREERRAQKKAKYIDTVTPPPDYERNNNVANNSDEDAGLMVSKTSDMEETESEQKQLEIDLRIKALESLRAKKAISH</sequence>
<accession>A0A843V9I3</accession>
<feature type="compositionally biased region" description="Polar residues" evidence="1">
    <location>
        <begin position="130"/>
        <end position="146"/>
    </location>
</feature>
<comment type="caution">
    <text evidence="2">The sequence shown here is derived from an EMBL/GenBank/DDBJ whole genome shotgun (WGS) entry which is preliminary data.</text>
</comment>
<feature type="compositionally biased region" description="Basic residues" evidence="1">
    <location>
        <begin position="348"/>
        <end position="369"/>
    </location>
</feature>
<feature type="compositionally biased region" description="Basic and acidic residues" evidence="1">
    <location>
        <begin position="155"/>
        <end position="167"/>
    </location>
</feature>
<feature type="compositionally biased region" description="Basic and acidic residues" evidence="1">
    <location>
        <begin position="301"/>
        <end position="316"/>
    </location>
</feature>
<name>A0A843V9I3_COLES</name>
<keyword evidence="3" id="KW-1185">Reference proteome</keyword>
<feature type="compositionally biased region" description="Basic and acidic residues" evidence="1">
    <location>
        <begin position="257"/>
        <end position="274"/>
    </location>
</feature>
<feature type="compositionally biased region" description="Basic and acidic residues" evidence="1">
    <location>
        <begin position="180"/>
        <end position="190"/>
    </location>
</feature>
<feature type="region of interest" description="Disordered" evidence="1">
    <location>
        <begin position="1"/>
        <end position="394"/>
    </location>
</feature>
<feature type="compositionally biased region" description="Basic and acidic residues" evidence="1">
    <location>
        <begin position="44"/>
        <end position="53"/>
    </location>
</feature>
<evidence type="ECO:0000313" key="2">
    <source>
        <dbReference type="EMBL" id="MQL90234.1"/>
    </source>
</evidence>
<protein>
    <submittedName>
        <fullName evidence="2">Uncharacterized protein</fullName>
    </submittedName>
</protein>
<feature type="compositionally biased region" description="Polar residues" evidence="1">
    <location>
        <begin position="1"/>
        <end position="11"/>
    </location>
</feature>
<dbReference type="OrthoDB" id="163257at2759"/>
<dbReference type="AlphaFoldDB" id="A0A843V9I3"/>
<dbReference type="Proteomes" id="UP000652761">
    <property type="component" value="Unassembled WGS sequence"/>
</dbReference>
<feature type="compositionally biased region" description="Basic and acidic residues" evidence="1">
    <location>
        <begin position="239"/>
        <end position="249"/>
    </location>
</feature>
<evidence type="ECO:0000313" key="3">
    <source>
        <dbReference type="Proteomes" id="UP000652761"/>
    </source>
</evidence>
<feature type="compositionally biased region" description="Basic and acidic residues" evidence="1">
    <location>
        <begin position="20"/>
        <end position="34"/>
    </location>
</feature>
<reference evidence="2" key="1">
    <citation type="submission" date="2017-07" db="EMBL/GenBank/DDBJ databases">
        <title>Taro Niue Genome Assembly and Annotation.</title>
        <authorList>
            <person name="Atibalentja N."/>
            <person name="Keating K."/>
            <person name="Fields C.J."/>
        </authorList>
    </citation>
    <scope>NUCLEOTIDE SEQUENCE</scope>
    <source>
        <strain evidence="2">Niue_2</strain>
        <tissue evidence="2">Leaf</tissue>
    </source>
</reference>
<organism evidence="2 3">
    <name type="scientific">Colocasia esculenta</name>
    <name type="common">Wild taro</name>
    <name type="synonym">Arum esculentum</name>
    <dbReference type="NCBI Taxonomy" id="4460"/>
    <lineage>
        <taxon>Eukaryota</taxon>
        <taxon>Viridiplantae</taxon>
        <taxon>Streptophyta</taxon>
        <taxon>Embryophyta</taxon>
        <taxon>Tracheophyta</taxon>
        <taxon>Spermatophyta</taxon>
        <taxon>Magnoliopsida</taxon>
        <taxon>Liliopsida</taxon>
        <taxon>Araceae</taxon>
        <taxon>Aroideae</taxon>
        <taxon>Colocasieae</taxon>
        <taxon>Colocasia</taxon>
    </lineage>
</organism>
<dbReference type="EMBL" id="NMUH01001222">
    <property type="protein sequence ID" value="MQL90234.1"/>
    <property type="molecule type" value="Genomic_DNA"/>
</dbReference>